<keyword evidence="1" id="KW-0472">Membrane</keyword>
<protein>
    <submittedName>
        <fullName evidence="2">DUF3153 domain-containing protein</fullName>
    </submittedName>
</protein>
<gene>
    <name evidence="2" type="ORF">WJM97_22625</name>
</gene>
<name>A0ABZ2UXJ1_9CYAN</name>
<feature type="transmembrane region" description="Helical" evidence="1">
    <location>
        <begin position="204"/>
        <end position="229"/>
    </location>
</feature>
<keyword evidence="1" id="KW-1133">Transmembrane helix</keyword>
<evidence type="ECO:0000313" key="2">
    <source>
        <dbReference type="EMBL" id="WZB88108.1"/>
    </source>
</evidence>
<sequence>MFIITTLTLSGCVKYDLGINFNNTNSGELIQHIQLSENLSSFSGNYISEWLKSIERQSKKLQGSAQRISPTEIIVKIPFTNSRELQEKFNLFFNNYSQDKQAEKIESNTELQQISSKLIVQDNNFIFLSRHHLTYDTDLRSLAALTSKENNLSSSKSVLNLDFSLQTPWGIKNIQKTEYSIQPEKTRQQWIWKLKAGNLNHIEVVFWLPNILAFGTLTIILFVWGGFYLKGYLVKTAIQNNDQGIASNE</sequence>
<dbReference type="InterPro" id="IPR021499">
    <property type="entry name" value="DUF3153"/>
</dbReference>
<dbReference type="Proteomes" id="UP001483337">
    <property type="component" value="Chromosome"/>
</dbReference>
<accession>A0ABZ2UXJ1</accession>
<dbReference type="EMBL" id="CP150886">
    <property type="protein sequence ID" value="WZB88108.1"/>
    <property type="molecule type" value="Genomic_DNA"/>
</dbReference>
<dbReference type="RefSeq" id="WP_353931017.1">
    <property type="nucleotide sequence ID" value="NZ_CP150886.1"/>
</dbReference>
<evidence type="ECO:0000256" key="1">
    <source>
        <dbReference type="SAM" id="Phobius"/>
    </source>
</evidence>
<keyword evidence="3" id="KW-1185">Reference proteome</keyword>
<reference evidence="2 3" key="1">
    <citation type="submission" date="2024-04" db="EMBL/GenBank/DDBJ databases">
        <title>Okeanomitos corallinicola gen. &amp; sp. nov. (Nostocales, Cyanobacteria), a new toxic marine heterocyst-forming cyanobacterium from a coral reef.</title>
        <authorList>
            <person name="Li H."/>
            <person name="Li R."/>
            <person name="Kang J."/>
            <person name="Hii K.S."/>
            <person name="Mohamed H.F."/>
            <person name="Xu X."/>
            <person name="Luo Z."/>
        </authorList>
    </citation>
    <scope>NUCLEOTIDE SEQUENCE [LARGE SCALE GENOMIC DNA]</scope>
    <source>
        <strain evidence="2 3">TIOX110</strain>
    </source>
</reference>
<dbReference type="Pfam" id="PF11353">
    <property type="entry name" value="DUF3153"/>
    <property type="match status" value="1"/>
</dbReference>
<organism evidence="2 3">
    <name type="scientific">Okeanomitos corallinicola TIOX110</name>
    <dbReference type="NCBI Taxonomy" id="3133117"/>
    <lineage>
        <taxon>Bacteria</taxon>
        <taxon>Bacillati</taxon>
        <taxon>Cyanobacteriota</taxon>
        <taxon>Cyanophyceae</taxon>
        <taxon>Nostocales</taxon>
        <taxon>Aphanizomenonaceae</taxon>
        <taxon>Okeanomitos</taxon>
    </lineage>
</organism>
<proteinExistence type="predicted"/>
<keyword evidence="1" id="KW-0812">Transmembrane</keyword>
<evidence type="ECO:0000313" key="3">
    <source>
        <dbReference type="Proteomes" id="UP001483337"/>
    </source>
</evidence>